<dbReference type="PANTHER" id="PTHR43214">
    <property type="entry name" value="TWO-COMPONENT RESPONSE REGULATOR"/>
    <property type="match status" value="1"/>
</dbReference>
<dbReference type="Pfam" id="PF00196">
    <property type="entry name" value="GerE"/>
    <property type="match status" value="1"/>
</dbReference>
<dbReference type="SUPFAM" id="SSF52172">
    <property type="entry name" value="CheY-like"/>
    <property type="match status" value="1"/>
</dbReference>
<keyword evidence="4" id="KW-0804">Transcription</keyword>
<evidence type="ECO:0000256" key="4">
    <source>
        <dbReference type="ARBA" id="ARBA00023163"/>
    </source>
</evidence>
<keyword evidence="1 5" id="KW-0597">Phosphoprotein</keyword>
<accession>A0A5E4WBN6</accession>
<dbReference type="AlphaFoldDB" id="A0A5E4WBN6"/>
<evidence type="ECO:0000259" key="7">
    <source>
        <dbReference type="PROSITE" id="PS50110"/>
    </source>
</evidence>
<dbReference type="PRINTS" id="PR00038">
    <property type="entry name" value="HTHLUXR"/>
</dbReference>
<dbReference type="InterPro" id="IPR000792">
    <property type="entry name" value="Tscrpt_reg_LuxR_C"/>
</dbReference>
<dbReference type="GO" id="GO:0006355">
    <property type="term" value="P:regulation of DNA-templated transcription"/>
    <property type="evidence" value="ECO:0007669"/>
    <property type="project" value="InterPro"/>
</dbReference>
<organism evidence="8 9">
    <name type="scientific">Pandoraea horticolens</name>
    <dbReference type="NCBI Taxonomy" id="2508298"/>
    <lineage>
        <taxon>Bacteria</taxon>
        <taxon>Pseudomonadati</taxon>
        <taxon>Pseudomonadota</taxon>
        <taxon>Betaproteobacteria</taxon>
        <taxon>Burkholderiales</taxon>
        <taxon>Burkholderiaceae</taxon>
        <taxon>Pandoraea</taxon>
    </lineage>
</organism>
<evidence type="ECO:0000256" key="1">
    <source>
        <dbReference type="ARBA" id="ARBA00022553"/>
    </source>
</evidence>
<name>A0A5E4WBN6_9BURK</name>
<evidence type="ECO:0000256" key="2">
    <source>
        <dbReference type="ARBA" id="ARBA00023015"/>
    </source>
</evidence>
<dbReference type="InterPro" id="IPR039420">
    <property type="entry name" value="WalR-like"/>
</dbReference>
<evidence type="ECO:0000259" key="6">
    <source>
        <dbReference type="PROSITE" id="PS50043"/>
    </source>
</evidence>
<evidence type="ECO:0000313" key="9">
    <source>
        <dbReference type="Proteomes" id="UP000343317"/>
    </source>
</evidence>
<dbReference type="InterPro" id="IPR001789">
    <property type="entry name" value="Sig_transdc_resp-reg_receiver"/>
</dbReference>
<feature type="domain" description="HTH luxR-type" evidence="6">
    <location>
        <begin position="142"/>
        <end position="207"/>
    </location>
</feature>
<keyword evidence="3" id="KW-0238">DNA-binding</keyword>
<dbReference type="EMBL" id="CABPSM010000009">
    <property type="protein sequence ID" value="VVE22417.1"/>
    <property type="molecule type" value="Genomic_DNA"/>
</dbReference>
<dbReference type="GO" id="GO:0003677">
    <property type="term" value="F:DNA binding"/>
    <property type="evidence" value="ECO:0007669"/>
    <property type="project" value="UniProtKB-KW"/>
</dbReference>
<gene>
    <name evidence="8" type="ORF">PHO31112_03202</name>
</gene>
<dbReference type="InterPro" id="IPR058245">
    <property type="entry name" value="NreC/VraR/RcsB-like_REC"/>
</dbReference>
<dbReference type="SUPFAM" id="SSF46894">
    <property type="entry name" value="C-terminal effector domain of the bipartite response regulators"/>
    <property type="match status" value="1"/>
</dbReference>
<dbReference type="GO" id="GO:0000160">
    <property type="term" value="P:phosphorelay signal transduction system"/>
    <property type="evidence" value="ECO:0007669"/>
    <property type="project" value="InterPro"/>
</dbReference>
<evidence type="ECO:0000256" key="5">
    <source>
        <dbReference type="PROSITE-ProRule" id="PRU00169"/>
    </source>
</evidence>
<dbReference type="CDD" id="cd06170">
    <property type="entry name" value="LuxR_C_like"/>
    <property type="match status" value="1"/>
</dbReference>
<dbReference type="PROSITE" id="PS50043">
    <property type="entry name" value="HTH_LUXR_2"/>
    <property type="match status" value="1"/>
</dbReference>
<feature type="modified residue" description="4-aspartylphosphate" evidence="5">
    <location>
        <position position="54"/>
    </location>
</feature>
<sequence>MTRVMIADDHAVVRDGIKHILEGAGTFDVVGEVADGAQIPALVRDCSPNVLLLDLSMPGRNGLELIQILRDAHPGLRVLVLTMHSEEQYIVRAFQAGAAGYLTKESAAEELVTALEHVARGGTYVSHSIAGKLASSFRTDCGDAPHRHLSNRELEVYHRLVRGETLTVIADALCVSPKTVSTYKMRIMEKMQMSGDVQLVRYALRNHIFEDGEDLRQGAAAIRFSTRT</sequence>
<dbReference type="InterPro" id="IPR016032">
    <property type="entry name" value="Sig_transdc_resp-reg_C-effctor"/>
</dbReference>
<dbReference type="Proteomes" id="UP000343317">
    <property type="component" value="Unassembled WGS sequence"/>
</dbReference>
<evidence type="ECO:0000313" key="8">
    <source>
        <dbReference type="EMBL" id="VVE22417.1"/>
    </source>
</evidence>
<dbReference type="InterPro" id="IPR011006">
    <property type="entry name" value="CheY-like_superfamily"/>
</dbReference>
<dbReference type="SMART" id="SM00421">
    <property type="entry name" value="HTH_LUXR"/>
    <property type="match status" value="1"/>
</dbReference>
<evidence type="ECO:0000256" key="3">
    <source>
        <dbReference type="ARBA" id="ARBA00023125"/>
    </source>
</evidence>
<dbReference type="PANTHER" id="PTHR43214:SF41">
    <property type="entry name" value="NITRATE_NITRITE RESPONSE REGULATOR PROTEIN NARP"/>
    <property type="match status" value="1"/>
</dbReference>
<keyword evidence="9" id="KW-1185">Reference proteome</keyword>
<dbReference type="RefSeq" id="WP_150621370.1">
    <property type="nucleotide sequence ID" value="NZ_CABPSM010000009.1"/>
</dbReference>
<keyword evidence="2" id="KW-0805">Transcription regulation</keyword>
<proteinExistence type="predicted"/>
<dbReference type="PROSITE" id="PS50110">
    <property type="entry name" value="RESPONSE_REGULATORY"/>
    <property type="match status" value="1"/>
</dbReference>
<protein>
    <submittedName>
        <fullName evidence="8">Response regulator</fullName>
    </submittedName>
</protein>
<feature type="domain" description="Response regulatory" evidence="7">
    <location>
        <begin position="3"/>
        <end position="119"/>
    </location>
</feature>
<dbReference type="CDD" id="cd17535">
    <property type="entry name" value="REC_NarL-like"/>
    <property type="match status" value="1"/>
</dbReference>
<reference evidence="8 9" key="1">
    <citation type="submission" date="2019-08" db="EMBL/GenBank/DDBJ databases">
        <authorList>
            <person name="Peeters C."/>
        </authorList>
    </citation>
    <scope>NUCLEOTIDE SEQUENCE [LARGE SCALE GENOMIC DNA]</scope>
    <source>
        <strain evidence="8 9">LMG 31112</strain>
    </source>
</reference>
<dbReference type="Gene3D" id="3.40.50.2300">
    <property type="match status" value="1"/>
</dbReference>
<dbReference type="Pfam" id="PF00072">
    <property type="entry name" value="Response_reg"/>
    <property type="match status" value="1"/>
</dbReference>
<dbReference type="SMART" id="SM00448">
    <property type="entry name" value="REC"/>
    <property type="match status" value="1"/>
</dbReference>